<name>A0A1V0UX03_9BACL</name>
<evidence type="ECO:0000313" key="2">
    <source>
        <dbReference type="Proteomes" id="UP000192727"/>
    </source>
</evidence>
<evidence type="ECO:0000313" key="1">
    <source>
        <dbReference type="EMBL" id="ARF69619.1"/>
    </source>
</evidence>
<dbReference type="InterPro" id="IPR009926">
    <property type="entry name" value="T3SS_YcgR_PilZN"/>
</dbReference>
<dbReference type="GO" id="GO:0016740">
    <property type="term" value="F:transferase activity"/>
    <property type="evidence" value="ECO:0007669"/>
    <property type="project" value="UniProtKB-KW"/>
</dbReference>
<dbReference type="Proteomes" id="UP000192727">
    <property type="component" value="Chromosome"/>
</dbReference>
<keyword evidence="1" id="KW-0808">Transferase</keyword>
<reference evidence="1 2" key="1">
    <citation type="submission" date="2017-03" db="EMBL/GenBank/DDBJ databases">
        <title>Paenibacillus larvae genome sequencing.</title>
        <authorList>
            <person name="Dingman D.W."/>
        </authorList>
    </citation>
    <scope>NUCLEOTIDE SEQUENCE [LARGE SCALE GENOMIC DNA]</scope>
    <source>
        <strain evidence="1 2">SAG 10367</strain>
    </source>
</reference>
<dbReference type="RefSeq" id="WP_077997207.1">
    <property type="nucleotide sequence ID" value="NZ_CP019794.1"/>
</dbReference>
<accession>A0A1V0UX03</accession>
<gene>
    <name evidence="1" type="ORF">B7C51_20010</name>
</gene>
<dbReference type="Pfam" id="PF07238">
    <property type="entry name" value="PilZ"/>
    <property type="match status" value="1"/>
</dbReference>
<organism evidence="1 2">
    <name type="scientific">Paenibacillus larvae subsp. pulvifaciens</name>
    <dbReference type="NCBI Taxonomy" id="1477"/>
    <lineage>
        <taxon>Bacteria</taxon>
        <taxon>Bacillati</taxon>
        <taxon>Bacillota</taxon>
        <taxon>Bacilli</taxon>
        <taxon>Bacillales</taxon>
        <taxon>Paenibacillaceae</taxon>
        <taxon>Paenibacillus</taxon>
    </lineage>
</organism>
<dbReference type="Gene3D" id="2.40.10.220">
    <property type="entry name" value="predicted glycosyltransferase like domains"/>
    <property type="match status" value="1"/>
</dbReference>
<proteinExistence type="predicted"/>
<dbReference type="SUPFAM" id="SSF141371">
    <property type="entry name" value="PilZ domain-like"/>
    <property type="match status" value="1"/>
</dbReference>
<protein>
    <submittedName>
        <fullName evidence="1">Glycosyl transferase</fullName>
    </submittedName>
</protein>
<dbReference type="EMBL" id="CP020557">
    <property type="protein sequence ID" value="ARF69619.1"/>
    <property type="molecule type" value="Genomic_DNA"/>
</dbReference>
<dbReference type="InterPro" id="IPR009875">
    <property type="entry name" value="PilZ_domain"/>
</dbReference>
<sequence length="219" mass="25522">MNLLLTINDTVFFHIESFDVNEAKSHYKSRISDIDEEMLYIEIPMNMETGCYKKLHFGDLLSMSFVTEGGLKHYFQSEVLGYKEEGIRMIGISKPEEGQITSKQRRNYLRIPAKLEVAVDYNGVFRFVTETINVSGGGIAFVYDRNETLDKGKRISCWLLVHYKNGIIEHLPFQGEIVRIGEAESGKKVVMVRFIEITDRDRQKLIQYCFERQLDFRKK</sequence>
<dbReference type="GO" id="GO:0035438">
    <property type="term" value="F:cyclic-di-GMP binding"/>
    <property type="evidence" value="ECO:0007669"/>
    <property type="project" value="InterPro"/>
</dbReference>
<dbReference type="GeneID" id="64218347"/>
<dbReference type="AlphaFoldDB" id="A0A1V0UX03"/>
<dbReference type="Pfam" id="PF12945">
    <property type="entry name" value="PilZNR"/>
    <property type="match status" value="1"/>
</dbReference>